<reference evidence="10" key="1">
    <citation type="submission" date="2019-04" db="EMBL/GenBank/DDBJ databases">
        <title>Genome sequence of Pseudomonas putida 1290, an auxin catabolizing strain.</title>
        <authorList>
            <person name="Laird T.S."/>
            <person name="Leveau J.H.J."/>
        </authorList>
    </citation>
    <scope>NUCLEOTIDE SEQUENCE [LARGE SCALE GENOMIC DNA]</scope>
    <source>
        <strain evidence="10">1290</strain>
    </source>
</reference>
<comment type="subcellular location">
    <subcellularLocation>
        <location evidence="1">Cell membrane</location>
        <topology evidence="1">Multi-pass membrane protein</topology>
    </subcellularLocation>
</comment>
<dbReference type="PANTHER" id="PTHR42810">
    <property type="entry name" value="PURINE PERMEASE C1399.01C-RELATED"/>
    <property type="match status" value="1"/>
</dbReference>
<dbReference type="GO" id="GO:0005886">
    <property type="term" value="C:plasma membrane"/>
    <property type="evidence" value="ECO:0007669"/>
    <property type="project" value="UniProtKB-SubCell"/>
</dbReference>
<feature type="transmembrane region" description="Helical" evidence="8">
    <location>
        <begin position="315"/>
        <end position="333"/>
    </location>
</feature>
<evidence type="ECO:0000256" key="6">
    <source>
        <dbReference type="ARBA" id="ARBA00022989"/>
    </source>
</evidence>
<dbReference type="PROSITE" id="PS01116">
    <property type="entry name" value="XANTH_URACIL_PERMASE"/>
    <property type="match status" value="1"/>
</dbReference>
<feature type="transmembrane region" description="Helical" evidence="8">
    <location>
        <begin position="348"/>
        <end position="369"/>
    </location>
</feature>
<feature type="transmembrane region" description="Helical" evidence="8">
    <location>
        <begin position="79"/>
        <end position="99"/>
    </location>
</feature>
<keyword evidence="6 8" id="KW-1133">Transmembrane helix</keyword>
<dbReference type="AlphaFoldDB" id="A0A4D6XJ60"/>
<evidence type="ECO:0000256" key="1">
    <source>
        <dbReference type="ARBA" id="ARBA00004651"/>
    </source>
</evidence>
<evidence type="ECO:0000256" key="3">
    <source>
        <dbReference type="ARBA" id="ARBA00022448"/>
    </source>
</evidence>
<dbReference type="InterPro" id="IPR006042">
    <property type="entry name" value="Xan_ur_permease"/>
</dbReference>
<keyword evidence="5 8" id="KW-0812">Transmembrane</keyword>
<dbReference type="GO" id="GO:0042907">
    <property type="term" value="F:xanthine transmembrane transporter activity"/>
    <property type="evidence" value="ECO:0007669"/>
    <property type="project" value="TreeGrafter"/>
</dbReference>
<dbReference type="InterPro" id="IPR006043">
    <property type="entry name" value="NCS2"/>
</dbReference>
<proteinExistence type="inferred from homology"/>
<keyword evidence="7 8" id="KW-0472">Membrane</keyword>
<dbReference type="OrthoDB" id="9779092at2"/>
<dbReference type="Pfam" id="PF00860">
    <property type="entry name" value="Xan_ur_permease"/>
    <property type="match status" value="1"/>
</dbReference>
<organism evidence="9 10">
    <name type="scientific">Pseudomonas putida</name>
    <name type="common">Arthrobacter siderocapsulatus</name>
    <dbReference type="NCBI Taxonomy" id="303"/>
    <lineage>
        <taxon>Bacteria</taxon>
        <taxon>Pseudomonadati</taxon>
        <taxon>Pseudomonadota</taxon>
        <taxon>Gammaproteobacteria</taxon>
        <taxon>Pseudomonadales</taxon>
        <taxon>Pseudomonadaceae</taxon>
        <taxon>Pseudomonas</taxon>
    </lineage>
</organism>
<feature type="transmembrane region" description="Helical" evidence="8">
    <location>
        <begin position="56"/>
        <end position="72"/>
    </location>
</feature>
<protein>
    <submittedName>
        <fullName evidence="9">Pyrimidine utilization transport protein G</fullName>
    </submittedName>
</protein>
<feature type="transmembrane region" description="Helical" evidence="8">
    <location>
        <begin position="105"/>
        <end position="125"/>
    </location>
</feature>
<feature type="transmembrane region" description="Helical" evidence="8">
    <location>
        <begin position="239"/>
        <end position="257"/>
    </location>
</feature>
<keyword evidence="4" id="KW-1003">Cell membrane</keyword>
<feature type="transmembrane region" description="Helical" evidence="8">
    <location>
        <begin position="169"/>
        <end position="186"/>
    </location>
</feature>
<dbReference type="NCBIfam" id="TIGR00801">
    <property type="entry name" value="ncs2"/>
    <property type="match status" value="1"/>
</dbReference>
<accession>A0A4D6XJ60</accession>
<evidence type="ECO:0000256" key="8">
    <source>
        <dbReference type="SAM" id="Phobius"/>
    </source>
</evidence>
<evidence type="ECO:0000256" key="5">
    <source>
        <dbReference type="ARBA" id="ARBA00022692"/>
    </source>
</evidence>
<evidence type="ECO:0000313" key="10">
    <source>
        <dbReference type="Proteomes" id="UP000298551"/>
    </source>
</evidence>
<evidence type="ECO:0000256" key="4">
    <source>
        <dbReference type="ARBA" id="ARBA00022475"/>
    </source>
</evidence>
<dbReference type="Proteomes" id="UP000298551">
    <property type="component" value="Chromosome"/>
</dbReference>
<feature type="transmembrane region" description="Helical" evidence="8">
    <location>
        <begin position="193"/>
        <end position="219"/>
    </location>
</feature>
<dbReference type="EMBL" id="CP039371">
    <property type="protein sequence ID" value="QCI15487.1"/>
    <property type="molecule type" value="Genomic_DNA"/>
</dbReference>
<name>A0A4D6XJ60_PSEPU</name>
<comment type="similarity">
    <text evidence="2">Belongs to the nucleobase:cation symporter-2 (NCS2) (TC 2.A.40) family.</text>
</comment>
<gene>
    <name evidence="9" type="ORF">E6B08_15720</name>
</gene>
<dbReference type="PANTHER" id="PTHR42810:SF4">
    <property type="entry name" value="URIC ACID TRANSPORTER UACT"/>
    <property type="match status" value="1"/>
</dbReference>
<feature type="transmembrane region" description="Helical" evidence="8">
    <location>
        <begin position="137"/>
        <end position="157"/>
    </location>
</feature>
<sequence length="441" mass="46074">MKTIFEWRVKADQSGVIAPNERLPWPQTTIMGMQHVFAMFGATMLAPMLMGFDPNIAVLMSGVGTLVFFIITRGKVPSYLGSSFAFVGVVAAVTGYAGVGPNPQIDIALGGIIVCGLVYVLVGMLVQAIGYGWIEKLTPPVVTGTVVAVIGLNLAAIPVKTMASNGFEVWVQLITFTCVVCIAVFTSGLMQRMLLLTGLMVATAIYFVLANGLGLGAPIDFSKVQAAAWFGLPTFHTPVFTPGAALLIAPVVIILLAENIGHLKAISSISKQSMEPHFGRAFIGDGVATMLSAGVGGTGVTTYAENIGVMAATRVYSTALFVVAGFMAILLGLSPKFGALVHAIPTPVMGGVSIVVFGLIAVAGTKIWVENKVDFSDNRNLLIAAVPLVLGTGDFTLHFGSFALNGLGSATFAALILNVLLNIKRRRPEGASEEVLSPSAK</sequence>
<evidence type="ECO:0000313" key="9">
    <source>
        <dbReference type="EMBL" id="QCI15487.1"/>
    </source>
</evidence>
<keyword evidence="3" id="KW-0813">Transport</keyword>
<evidence type="ECO:0000256" key="7">
    <source>
        <dbReference type="ARBA" id="ARBA00023136"/>
    </source>
</evidence>
<feature type="transmembrane region" description="Helical" evidence="8">
    <location>
        <begin position="406"/>
        <end position="423"/>
    </location>
</feature>
<evidence type="ECO:0000256" key="2">
    <source>
        <dbReference type="ARBA" id="ARBA00008821"/>
    </source>
</evidence>